<protein>
    <submittedName>
        <fullName evidence="1">Uncharacterized protein</fullName>
    </submittedName>
</protein>
<accession>A0A653DMC9</accession>
<sequence length="88" mass="9866">MNNFQISPSDDDDDIEALRLAALQTLKRKQEADANNANVQLNQAVYNNFRGGRGGWNKRGRFFGAHPGSGWTGKNVSDFFVDKMLCKM</sequence>
<organism evidence="1 2">
    <name type="scientific">Callosobruchus maculatus</name>
    <name type="common">Southern cowpea weevil</name>
    <name type="synonym">Pulse bruchid</name>
    <dbReference type="NCBI Taxonomy" id="64391"/>
    <lineage>
        <taxon>Eukaryota</taxon>
        <taxon>Metazoa</taxon>
        <taxon>Ecdysozoa</taxon>
        <taxon>Arthropoda</taxon>
        <taxon>Hexapoda</taxon>
        <taxon>Insecta</taxon>
        <taxon>Pterygota</taxon>
        <taxon>Neoptera</taxon>
        <taxon>Endopterygota</taxon>
        <taxon>Coleoptera</taxon>
        <taxon>Polyphaga</taxon>
        <taxon>Cucujiformia</taxon>
        <taxon>Chrysomeloidea</taxon>
        <taxon>Chrysomelidae</taxon>
        <taxon>Bruchinae</taxon>
        <taxon>Bruchini</taxon>
        <taxon>Callosobruchus</taxon>
    </lineage>
</organism>
<dbReference type="EMBL" id="CAACVG010012870">
    <property type="protein sequence ID" value="VEN60987.1"/>
    <property type="molecule type" value="Genomic_DNA"/>
</dbReference>
<evidence type="ECO:0000313" key="1">
    <source>
        <dbReference type="EMBL" id="VEN60987.1"/>
    </source>
</evidence>
<name>A0A653DMC9_CALMS</name>
<reference evidence="1 2" key="1">
    <citation type="submission" date="2019-01" db="EMBL/GenBank/DDBJ databases">
        <authorList>
            <person name="Sayadi A."/>
        </authorList>
    </citation>
    <scope>NUCLEOTIDE SEQUENCE [LARGE SCALE GENOMIC DNA]</scope>
</reference>
<keyword evidence="2" id="KW-1185">Reference proteome</keyword>
<dbReference type="AlphaFoldDB" id="A0A653DMC9"/>
<gene>
    <name evidence="1" type="ORF">CALMAC_LOCUS18520</name>
</gene>
<feature type="non-terminal residue" evidence="1">
    <location>
        <position position="88"/>
    </location>
</feature>
<dbReference type="Proteomes" id="UP000410492">
    <property type="component" value="Unassembled WGS sequence"/>
</dbReference>
<proteinExistence type="predicted"/>
<evidence type="ECO:0000313" key="2">
    <source>
        <dbReference type="Proteomes" id="UP000410492"/>
    </source>
</evidence>